<reference evidence="3" key="1">
    <citation type="journal article" date="2013" name="Genome Announc.">
        <title>Draft genome sequence of the basidiomycetous yeast-like fungus Pseudozyma hubeiensis SY62, which produces an abundant amount of the biosurfactant mannosylerythritol lipids.</title>
        <authorList>
            <person name="Konishi M."/>
            <person name="Hatada Y."/>
            <person name="Horiuchi J."/>
        </authorList>
    </citation>
    <scope>NUCLEOTIDE SEQUENCE [LARGE SCALE GENOMIC DNA]</scope>
    <source>
        <strain evidence="3">SY62</strain>
    </source>
</reference>
<dbReference type="eggNOG" id="ENOG502RE9X">
    <property type="taxonomic scope" value="Eukaryota"/>
</dbReference>
<keyword evidence="3" id="KW-1185">Reference proteome</keyword>
<dbReference type="Proteomes" id="UP000014071">
    <property type="component" value="Unassembled WGS sequence"/>
</dbReference>
<gene>
    <name evidence="2" type="ORF">PHSY_001636</name>
</gene>
<protein>
    <submittedName>
        <fullName evidence="2">Alternative sulfate transporter</fullName>
    </submittedName>
</protein>
<dbReference type="GeneID" id="24106933"/>
<dbReference type="EMBL" id="DF238782">
    <property type="protein sequence ID" value="GAC94067.1"/>
    <property type="molecule type" value="Genomic_DNA"/>
</dbReference>
<proteinExistence type="predicted"/>
<dbReference type="AlphaFoldDB" id="R9NZD5"/>
<dbReference type="RefSeq" id="XP_012187654.1">
    <property type="nucleotide sequence ID" value="XM_012332264.1"/>
</dbReference>
<feature type="compositionally biased region" description="Basic and acidic residues" evidence="1">
    <location>
        <begin position="60"/>
        <end position="80"/>
    </location>
</feature>
<sequence length="265" mass="30050">MHDDNRTCDTVEACLRRAKWTMTSGFEAPPQLRGLVTASVRFISLSISDLSGDPKSLELSAHRQENRPPLRRSDNPERAKSNNTEVRSSNSVLITMVRYATCHQKMFPHWLPYLCLFMVISYVLSQDIPEVVSKFDDARTLWNTLHTEQLLLGSLDTHALARNRNDPWQTYLRTHGDDIIATEWHNRPRGGGPKSQGTFNKISSMKRFVKAPGALGPFTTHDRLSESIARRLIEEYSRRKDAISPAATHGPPLIDFLGLSDRVSR</sequence>
<dbReference type="HOGENOM" id="CLU_1050223_0_0_1"/>
<feature type="region of interest" description="Disordered" evidence="1">
    <location>
        <begin position="59"/>
        <end position="86"/>
    </location>
</feature>
<name>R9NZD5_PSEHS</name>
<evidence type="ECO:0000256" key="1">
    <source>
        <dbReference type="SAM" id="MobiDB-lite"/>
    </source>
</evidence>
<organism evidence="2 3">
    <name type="scientific">Pseudozyma hubeiensis (strain SY62)</name>
    <name type="common">Yeast</name>
    <dbReference type="NCBI Taxonomy" id="1305764"/>
    <lineage>
        <taxon>Eukaryota</taxon>
        <taxon>Fungi</taxon>
        <taxon>Dikarya</taxon>
        <taxon>Basidiomycota</taxon>
        <taxon>Ustilaginomycotina</taxon>
        <taxon>Ustilaginomycetes</taxon>
        <taxon>Ustilaginales</taxon>
        <taxon>Ustilaginaceae</taxon>
        <taxon>Pseudozyma</taxon>
    </lineage>
</organism>
<accession>R9NZD5</accession>
<dbReference type="OrthoDB" id="10451087at2759"/>
<evidence type="ECO:0000313" key="2">
    <source>
        <dbReference type="EMBL" id="GAC94067.1"/>
    </source>
</evidence>
<evidence type="ECO:0000313" key="3">
    <source>
        <dbReference type="Proteomes" id="UP000014071"/>
    </source>
</evidence>